<dbReference type="SMART" id="SM00387">
    <property type="entry name" value="HATPase_c"/>
    <property type="match status" value="1"/>
</dbReference>
<keyword evidence="9" id="KW-1133">Transmembrane helix</keyword>
<dbReference type="PANTHER" id="PTHR45453">
    <property type="entry name" value="PHOSPHATE REGULON SENSOR PROTEIN PHOR"/>
    <property type="match status" value="1"/>
</dbReference>
<dbReference type="InterPro" id="IPR036890">
    <property type="entry name" value="HATPase_C_sf"/>
</dbReference>
<dbReference type="SUPFAM" id="SSF55785">
    <property type="entry name" value="PYP-like sensor domain (PAS domain)"/>
    <property type="match status" value="1"/>
</dbReference>
<dbReference type="InterPro" id="IPR003661">
    <property type="entry name" value="HisK_dim/P_dom"/>
</dbReference>
<dbReference type="CDD" id="cd00082">
    <property type="entry name" value="HisKA"/>
    <property type="match status" value="1"/>
</dbReference>
<keyword evidence="8 9" id="KW-0472">Membrane</keyword>
<dbReference type="GO" id="GO:0005886">
    <property type="term" value="C:plasma membrane"/>
    <property type="evidence" value="ECO:0007669"/>
    <property type="project" value="TreeGrafter"/>
</dbReference>
<dbReference type="Gene3D" id="1.10.287.130">
    <property type="match status" value="1"/>
</dbReference>
<dbReference type="InterPro" id="IPR031967">
    <property type="entry name" value="PhoR_single_Cache-like_dom"/>
</dbReference>
<dbReference type="InterPro" id="IPR005467">
    <property type="entry name" value="His_kinase_dom"/>
</dbReference>
<evidence type="ECO:0000259" key="10">
    <source>
        <dbReference type="PROSITE" id="PS50109"/>
    </source>
</evidence>
<keyword evidence="4" id="KW-0597">Phosphoprotein</keyword>
<dbReference type="InterPro" id="IPR050351">
    <property type="entry name" value="BphY/WalK/GraS-like"/>
</dbReference>
<organism evidence="11 12">
    <name type="scientific">Blautia luti</name>
    <dbReference type="NCBI Taxonomy" id="89014"/>
    <lineage>
        <taxon>Bacteria</taxon>
        <taxon>Bacillati</taxon>
        <taxon>Bacillota</taxon>
        <taxon>Clostridia</taxon>
        <taxon>Lachnospirales</taxon>
        <taxon>Lachnospiraceae</taxon>
        <taxon>Blautia</taxon>
    </lineage>
</organism>
<evidence type="ECO:0000313" key="11">
    <source>
        <dbReference type="EMBL" id="VUX39636.1"/>
    </source>
</evidence>
<dbReference type="InterPro" id="IPR003594">
    <property type="entry name" value="HATPase_dom"/>
</dbReference>
<dbReference type="Gene3D" id="3.30.565.10">
    <property type="entry name" value="Histidine kinase-like ATPase, C-terminal domain"/>
    <property type="match status" value="1"/>
</dbReference>
<evidence type="ECO:0000256" key="5">
    <source>
        <dbReference type="ARBA" id="ARBA00022679"/>
    </source>
</evidence>
<feature type="transmembrane region" description="Helical" evidence="9">
    <location>
        <begin position="142"/>
        <end position="168"/>
    </location>
</feature>
<keyword evidence="12" id="KW-1185">Reference proteome</keyword>
<evidence type="ECO:0000256" key="8">
    <source>
        <dbReference type="ARBA" id="ARBA00023136"/>
    </source>
</evidence>
<dbReference type="SMART" id="SM00388">
    <property type="entry name" value="HisKA"/>
    <property type="match status" value="1"/>
</dbReference>
<keyword evidence="9" id="KW-0812">Transmembrane</keyword>
<dbReference type="Pfam" id="PF02518">
    <property type="entry name" value="HATPase_c"/>
    <property type="match status" value="1"/>
</dbReference>
<protein>
    <recommendedName>
        <fullName evidence="3">histidine kinase</fullName>
        <ecNumber evidence="3">2.7.13.3</ecNumber>
    </recommendedName>
</protein>
<evidence type="ECO:0000256" key="7">
    <source>
        <dbReference type="ARBA" id="ARBA00023012"/>
    </source>
</evidence>
<evidence type="ECO:0000313" key="12">
    <source>
        <dbReference type="Proteomes" id="UP000408482"/>
    </source>
</evidence>
<feature type="transmembrane region" description="Helical" evidence="9">
    <location>
        <begin position="6"/>
        <end position="32"/>
    </location>
</feature>
<comment type="subcellular location">
    <subcellularLocation>
        <location evidence="2">Membrane</location>
    </subcellularLocation>
</comment>
<gene>
    <name evidence="11" type="primary">phoR_3</name>
    <name evidence="11" type="ORF">RSSSTS7063_00230</name>
</gene>
<dbReference type="FunFam" id="3.30.565.10:FF:000006">
    <property type="entry name" value="Sensor histidine kinase WalK"/>
    <property type="match status" value="1"/>
</dbReference>
<dbReference type="FunFam" id="1.10.287.130:FF:000001">
    <property type="entry name" value="Two-component sensor histidine kinase"/>
    <property type="match status" value="1"/>
</dbReference>
<evidence type="ECO:0000256" key="1">
    <source>
        <dbReference type="ARBA" id="ARBA00000085"/>
    </source>
</evidence>
<name>A0A564W437_9FIRM</name>
<dbReference type="Pfam" id="PF16736">
    <property type="entry name" value="sCache_like"/>
    <property type="match status" value="1"/>
</dbReference>
<dbReference type="PRINTS" id="PR00344">
    <property type="entry name" value="BCTRLSENSOR"/>
</dbReference>
<evidence type="ECO:0000256" key="6">
    <source>
        <dbReference type="ARBA" id="ARBA00022777"/>
    </source>
</evidence>
<dbReference type="Gene3D" id="3.30.450.20">
    <property type="entry name" value="PAS domain"/>
    <property type="match status" value="1"/>
</dbReference>
<reference evidence="11 12" key="1">
    <citation type="submission" date="2019-07" db="EMBL/GenBank/DDBJ databases">
        <authorList>
            <person name="Hibberd C M."/>
            <person name="Gehrig L. J."/>
            <person name="Chang H.-W."/>
            <person name="Venkatesh S."/>
        </authorList>
    </citation>
    <scope>NUCLEOTIDE SEQUENCE [LARGE SCALE GENOMIC DNA]</scope>
    <source>
        <strain evidence="11">Blautia_luti_SSTS_Bg7063</strain>
    </source>
</reference>
<dbReference type="PANTHER" id="PTHR45453:SF1">
    <property type="entry name" value="PHOSPHATE REGULON SENSOR PROTEIN PHOR"/>
    <property type="match status" value="1"/>
</dbReference>
<feature type="domain" description="Histidine kinase" evidence="10">
    <location>
        <begin position="338"/>
        <end position="553"/>
    </location>
</feature>
<dbReference type="GO" id="GO:0000155">
    <property type="term" value="F:phosphorelay sensor kinase activity"/>
    <property type="evidence" value="ECO:0007669"/>
    <property type="project" value="InterPro"/>
</dbReference>
<dbReference type="GO" id="GO:0004721">
    <property type="term" value="F:phosphoprotein phosphatase activity"/>
    <property type="evidence" value="ECO:0007669"/>
    <property type="project" value="TreeGrafter"/>
</dbReference>
<dbReference type="PROSITE" id="PS50109">
    <property type="entry name" value="HIS_KIN"/>
    <property type="match status" value="1"/>
</dbReference>
<dbReference type="InterPro" id="IPR036097">
    <property type="entry name" value="HisK_dim/P_sf"/>
</dbReference>
<evidence type="ECO:0000256" key="2">
    <source>
        <dbReference type="ARBA" id="ARBA00004370"/>
    </source>
</evidence>
<dbReference type="CDD" id="cd00075">
    <property type="entry name" value="HATPase"/>
    <property type="match status" value="1"/>
</dbReference>
<dbReference type="RefSeq" id="WP_330575366.1">
    <property type="nucleotide sequence ID" value="NZ_CABHMX010000013.1"/>
</dbReference>
<dbReference type="Proteomes" id="UP000408482">
    <property type="component" value="Unassembled WGS sequence"/>
</dbReference>
<keyword evidence="6" id="KW-0418">Kinase</keyword>
<keyword evidence="5 11" id="KW-0808">Transferase</keyword>
<accession>A0A564W437</accession>
<dbReference type="GO" id="GO:0016036">
    <property type="term" value="P:cellular response to phosphate starvation"/>
    <property type="evidence" value="ECO:0007669"/>
    <property type="project" value="TreeGrafter"/>
</dbReference>
<dbReference type="EC" id="2.7.13.3" evidence="3"/>
<dbReference type="InterPro" id="IPR035965">
    <property type="entry name" value="PAS-like_dom_sf"/>
</dbReference>
<evidence type="ECO:0000256" key="9">
    <source>
        <dbReference type="SAM" id="Phobius"/>
    </source>
</evidence>
<dbReference type="Pfam" id="PF00512">
    <property type="entry name" value="HisKA"/>
    <property type="match status" value="1"/>
</dbReference>
<dbReference type="EMBL" id="CABHNW010000128">
    <property type="protein sequence ID" value="VUX39636.1"/>
    <property type="molecule type" value="Genomic_DNA"/>
</dbReference>
<sequence>MSKKIFKYIMLVSSLITVLGLAFIVGILYHYFQGQLMDELKKEAVYISGGVESAGTDYLQQLNDEDSRITYVDESGKVIYDNEANVESMDNHGHRKEIREAEINGEGKDERMSSTLSEKTMYYAVRLENGNVLRVSSNQASVWMLLLQLLPPLITVLILMLILSGIFASRLSGKVVEPLNELDLEHPEENDAYDEVQPLLSKIGRQSRQIRLQLEAARRQQKEFSIITENMQEGLLVIDRYTMVLSVNSSVGKLLKVKEIKTGESVYLLNRSEEFRGVVGQVLEGKHENKILRLDGSEIQVIANPVTRENKTEGAVILLVDVTEKVEREQLRREFSANVSHELKTPLTSISGFAEIMQDGFVKDEDVKVFAGRIYKEAQRLIRLVGDVIRISCLDEGGLPYQWEKLDLYSLTHDIFSTLHEAAEKQEVHMYMEGGSTVLDTVPTIMEEVLYNVCDNAVKYNRRGGEVFVRLKDGEDAVRVNVRDTGIGIPKEDQERIFERFYRVDKSHSREIGGTGLGLSIVKHGVKTLNGRLWLNSEPGQGTEVIMEFPKHHMEKEAAE</sequence>
<evidence type="ECO:0000256" key="3">
    <source>
        <dbReference type="ARBA" id="ARBA00012438"/>
    </source>
</evidence>
<comment type="catalytic activity">
    <reaction evidence="1">
        <text>ATP + protein L-histidine = ADP + protein N-phospho-L-histidine.</text>
        <dbReference type="EC" id="2.7.13.3"/>
    </reaction>
</comment>
<keyword evidence="7" id="KW-0902">Two-component regulatory system</keyword>
<dbReference type="SUPFAM" id="SSF55874">
    <property type="entry name" value="ATPase domain of HSP90 chaperone/DNA topoisomerase II/histidine kinase"/>
    <property type="match status" value="1"/>
</dbReference>
<evidence type="ECO:0000256" key="4">
    <source>
        <dbReference type="ARBA" id="ARBA00022553"/>
    </source>
</evidence>
<dbReference type="AlphaFoldDB" id="A0A564W437"/>
<proteinExistence type="predicted"/>
<dbReference type="InterPro" id="IPR004358">
    <property type="entry name" value="Sig_transdc_His_kin-like_C"/>
</dbReference>
<dbReference type="SUPFAM" id="SSF47384">
    <property type="entry name" value="Homodimeric domain of signal transducing histidine kinase"/>
    <property type="match status" value="1"/>
</dbReference>